<sequence>MKIKSISYIAIGLVTLGVGGAAFALARSGTQSAIQMGTTVRTKIEATGLYDQACYDAYFGCMDQFCITDNASGGACNCSDDITGYNEELMAIQDILDEANRIRTEEVERVQAGADADIVFTGERRYDKDGNILAEGEYSEEEQKERERADLLSLWNTNYTSGGDLWGDDSTSSLDMFDMSGRQLYNAANELCVNQVPDSCAGDIAFLQQLYSRQITSDCLGYKNSLMQQRANAENELAAAESEVRNALRESFESANAYDLGQCMVEFKKCMQTEDACGENWENCVATIAMENMQNNEASSTAGTTVETVDTYDITASTLEILNAKRPICEGVLDQCVAVRDQVWPNFLREAAPTIKVAETQAESKFRQSCLTNISECIQTACRDDIAGKGIATMDACLSRPEMARSFCKVEIDPCERMEPLIWGYVEDKLAAMRVDACTQEVKDCFTADTRCGPNFENCIGMDYDYIHDICPIDSLVVCKANNPNFSMDDLDSMLMGLYLNIDNSMMEQCQNLVDMKMSEICGSTTDCNHFAADDTIGTGSLRSQKDGTTYRVTGMISFGSIKMGDIDGETIQVGDGETVRLGPGEIGVEEYLAQIRERNADVPNAEAIIGTIEEELNNIAGTINRTIDLIESDPEIQYCVSGRDLSQITGNEGEMTSGRFPNLLNQVKMQIAASALRQAQDNYNNKLNTAIAEATRDASADLAQYMCQMLPTTGGVVLGGLDVDTPLTEPYSISYDVGAGLDNSMLVQGAGRTASATGGTATLDTTAGASKASEIINSFTGLGSNRVKIELPSGTREMWSLFNRETRTCHYCTSTITKSCESISKKGFLGIGAKNELKCTESEPVEKCEDIV</sequence>
<comment type="caution">
    <text evidence="2">The sequence shown here is derived from an EMBL/GenBank/DDBJ whole genome shotgun (WGS) entry which is preliminary data.</text>
</comment>
<protein>
    <submittedName>
        <fullName evidence="2">Uncharacterized protein</fullName>
    </submittedName>
</protein>
<feature type="non-terminal residue" evidence="2">
    <location>
        <position position="853"/>
    </location>
</feature>
<keyword evidence="1" id="KW-0175">Coiled coil</keyword>
<reference evidence="2" key="1">
    <citation type="submission" date="2020-10" db="EMBL/GenBank/DDBJ databases">
        <authorList>
            <person name="Gilroy R."/>
        </authorList>
    </citation>
    <scope>NUCLEOTIDE SEQUENCE</scope>
    <source>
        <strain evidence="2">B1-16210</strain>
    </source>
</reference>
<dbReference type="AlphaFoldDB" id="A0A940IC33"/>
<organism evidence="2 3">
    <name type="scientific">Candidatus Enterousia excrementavium</name>
    <dbReference type="NCBI Taxonomy" id="2840789"/>
    <lineage>
        <taxon>Bacteria</taxon>
        <taxon>Pseudomonadati</taxon>
        <taxon>Pseudomonadota</taxon>
        <taxon>Alphaproteobacteria</taxon>
        <taxon>Candidatus Enterousia</taxon>
    </lineage>
</organism>
<accession>A0A940IC33</accession>
<dbReference type="EMBL" id="JADINE010000016">
    <property type="protein sequence ID" value="MBO8407028.1"/>
    <property type="molecule type" value="Genomic_DNA"/>
</dbReference>
<reference evidence="2" key="2">
    <citation type="journal article" date="2021" name="PeerJ">
        <title>Extensive microbial diversity within the chicken gut microbiome revealed by metagenomics and culture.</title>
        <authorList>
            <person name="Gilroy R."/>
            <person name="Ravi A."/>
            <person name="Getino M."/>
            <person name="Pursley I."/>
            <person name="Horton D.L."/>
            <person name="Alikhan N.F."/>
            <person name="Baker D."/>
            <person name="Gharbi K."/>
            <person name="Hall N."/>
            <person name="Watson M."/>
            <person name="Adriaenssens E.M."/>
            <person name="Foster-Nyarko E."/>
            <person name="Jarju S."/>
            <person name="Secka A."/>
            <person name="Antonio M."/>
            <person name="Oren A."/>
            <person name="Chaudhuri R.R."/>
            <person name="La Ragione R."/>
            <person name="Hildebrand F."/>
            <person name="Pallen M.J."/>
        </authorList>
    </citation>
    <scope>NUCLEOTIDE SEQUENCE</scope>
    <source>
        <strain evidence="2">B1-16210</strain>
    </source>
</reference>
<dbReference type="Proteomes" id="UP000721442">
    <property type="component" value="Unassembled WGS sequence"/>
</dbReference>
<name>A0A940IC33_9PROT</name>
<evidence type="ECO:0000313" key="3">
    <source>
        <dbReference type="Proteomes" id="UP000721442"/>
    </source>
</evidence>
<gene>
    <name evidence="2" type="ORF">IAC77_01035</name>
</gene>
<evidence type="ECO:0000313" key="2">
    <source>
        <dbReference type="EMBL" id="MBO8407028.1"/>
    </source>
</evidence>
<evidence type="ECO:0000256" key="1">
    <source>
        <dbReference type="SAM" id="Coils"/>
    </source>
</evidence>
<proteinExistence type="predicted"/>
<feature type="coiled-coil region" evidence="1">
    <location>
        <begin position="223"/>
        <end position="250"/>
    </location>
</feature>